<feature type="region of interest" description="Disordered" evidence="1">
    <location>
        <begin position="1189"/>
        <end position="1214"/>
    </location>
</feature>
<feature type="compositionally biased region" description="Basic and acidic residues" evidence="1">
    <location>
        <begin position="221"/>
        <end position="237"/>
    </location>
</feature>
<evidence type="ECO:0000256" key="2">
    <source>
        <dbReference type="SAM" id="Phobius"/>
    </source>
</evidence>
<keyword evidence="2" id="KW-0472">Membrane</keyword>
<reference evidence="3 4" key="1">
    <citation type="journal article" date="2023" name="Commun. Biol.">
        <title>Genome analysis of Parmales, the sister group of diatoms, reveals the evolutionary specialization of diatoms from phago-mixotrophs to photoautotrophs.</title>
        <authorList>
            <person name="Ban H."/>
            <person name="Sato S."/>
            <person name="Yoshikawa S."/>
            <person name="Yamada K."/>
            <person name="Nakamura Y."/>
            <person name="Ichinomiya M."/>
            <person name="Sato N."/>
            <person name="Blanc-Mathieu R."/>
            <person name="Endo H."/>
            <person name="Kuwata A."/>
            <person name="Ogata H."/>
        </authorList>
    </citation>
    <scope>NUCLEOTIDE SEQUENCE [LARGE SCALE GENOMIC DNA]</scope>
</reference>
<feature type="transmembrane region" description="Helical" evidence="2">
    <location>
        <begin position="790"/>
        <end position="812"/>
    </location>
</feature>
<protein>
    <submittedName>
        <fullName evidence="3">Uncharacterized protein</fullName>
    </submittedName>
</protein>
<evidence type="ECO:0000313" key="3">
    <source>
        <dbReference type="EMBL" id="GMI40476.1"/>
    </source>
</evidence>
<gene>
    <name evidence="3" type="ORF">TeGR_g12310</name>
</gene>
<sequence>NDDKDDTQAIISIAANRSLSVGRVRAIISLRLEEEEMRRGGEEVFDELGEWVEKDMALEMQDLGSVGVHCVPMNDYLPDYGGFHSHRPPRAGARSEREEEGIAFVKASEKEVQDRERKLEARMIEEEYERRAEEKRMRKPDPERKVPVSEVGRRLIERVVEGKDKTYREQGNNRWKFAFKNVVNEKLKKTHGLPRVADTFIVDTKKTSVRLPDFAAPAEQPEERENKEVHDEPDDTKTHRSVGVDFDFYDMVDDNIISILLDACKPLFDLVNDDLVNDPESKPSTMKPADLLMATAKLIIAAGYKMKEQARQEMAEEDLGGGMFDQDVKGMREFAAKVPLPQVYDADEQRVLDEQLALHEVPRPSLRKYKTGTKLYTCQLADTGSGVDNRDLLNEKILGMIRTTNVLRSAQAKYRFFDEFLFHIIRNAMKRGAVQTAFTVKTHLVALTTNEAGRIARSLVSIIMANATAVAAVDEHIMTFPALGELDREYKWFRPMMESITAELMSQVAYGVKVRAAIGAAASFGDMISDAYMVNAYYVAGRSGPANALLGMVGGNLCFQLIIVTVQTQRLKKDKWRTRFFEFLSVISFMKPGVDAYRVASGAEPATGAAFEPLIEMLYTKGGELVFEAVPGLVVQLVAALTAEKNTTSAYVSLLISTASAALTATTLFWDIDTDPGKRKANPAWVGIVPDLGRGTAFATVFAMCAFHIFAKAAGTALLAVTNPAWLWYYVLGDHGLHFAYLLARRDFVYFVPTPAVVTYVTSTLFRVLFKVLCDFTGTLACRLPLLNGGSYFAWSLASSQVSVFAAAYLYVHFAPIPEGADKVAAGTLWVGAATLAAAWLITWIYFVFRVAVPKYRHTLWSWTSGREYIITRFLTGESDEVKFLVFANNVLLWESDVGEEVKAWTAEGWATWKEEKPAWFKVEQVPDRFIPAEELQQLGFNRKRRGSAVGSYKPEASFTWNQTQWRPGVDEPTYQSTYQSQTASITKEAAAAIVPFPRIDKNASDDKAIFGDARIPPEAHFQTNYRHEFAKGQSVHSSEYSRRVPEDGFDRLTANRTNYDLGMPGEQGEWKSSTAALAQIRGEKGEYPETMVQPPQANIGGWMTGPNGSYFKDIETYQNIERGGGGGEGNMGVEFNILTNQADGSARGRTLARTGRRISQDRAANHARFSSGEDRAPINIITGKPREQYVAPPQPTAEGLMKPQVPILNTRPW</sequence>
<proteinExistence type="predicted"/>
<comment type="caution">
    <text evidence="3">The sequence shown here is derived from an EMBL/GenBank/DDBJ whole genome shotgun (WGS) entry which is preliminary data.</text>
</comment>
<accession>A0ABQ6N4C4</accession>
<feature type="region of interest" description="Disordered" evidence="1">
    <location>
        <begin position="215"/>
        <end position="237"/>
    </location>
</feature>
<feature type="transmembrane region" description="Helical" evidence="2">
    <location>
        <begin position="649"/>
        <end position="670"/>
    </location>
</feature>
<dbReference type="EMBL" id="BRYB01000938">
    <property type="protein sequence ID" value="GMI40476.1"/>
    <property type="molecule type" value="Genomic_DNA"/>
</dbReference>
<feature type="non-terminal residue" evidence="3">
    <location>
        <position position="1"/>
    </location>
</feature>
<keyword evidence="2" id="KW-0812">Transmembrane</keyword>
<feature type="transmembrane region" description="Helical" evidence="2">
    <location>
        <begin position="751"/>
        <end position="770"/>
    </location>
</feature>
<feature type="transmembrane region" description="Helical" evidence="2">
    <location>
        <begin position="824"/>
        <end position="849"/>
    </location>
</feature>
<organism evidence="3 4">
    <name type="scientific">Tetraparma gracilis</name>
    <dbReference type="NCBI Taxonomy" id="2962635"/>
    <lineage>
        <taxon>Eukaryota</taxon>
        <taxon>Sar</taxon>
        <taxon>Stramenopiles</taxon>
        <taxon>Ochrophyta</taxon>
        <taxon>Bolidophyceae</taxon>
        <taxon>Parmales</taxon>
        <taxon>Triparmaceae</taxon>
        <taxon>Tetraparma</taxon>
    </lineage>
</organism>
<evidence type="ECO:0000313" key="4">
    <source>
        <dbReference type="Proteomes" id="UP001165060"/>
    </source>
</evidence>
<keyword evidence="2" id="KW-1133">Transmembrane helix</keyword>
<feature type="transmembrane region" description="Helical" evidence="2">
    <location>
        <begin position="697"/>
        <end position="721"/>
    </location>
</feature>
<evidence type="ECO:0000256" key="1">
    <source>
        <dbReference type="SAM" id="MobiDB-lite"/>
    </source>
</evidence>
<keyword evidence="4" id="KW-1185">Reference proteome</keyword>
<dbReference type="Proteomes" id="UP001165060">
    <property type="component" value="Unassembled WGS sequence"/>
</dbReference>
<feature type="transmembrane region" description="Helical" evidence="2">
    <location>
        <begin position="548"/>
        <end position="566"/>
    </location>
</feature>
<name>A0ABQ6N4C4_9STRA</name>